<keyword evidence="1" id="KW-0472">Membrane</keyword>
<feature type="transmembrane region" description="Helical" evidence="1">
    <location>
        <begin position="29"/>
        <end position="50"/>
    </location>
</feature>
<dbReference type="EMBL" id="AABF01000085">
    <property type="protein sequence ID" value="EAA23784.1"/>
    <property type="molecule type" value="Genomic_DNA"/>
</dbReference>
<dbReference type="Proteomes" id="UP000006454">
    <property type="component" value="Unassembled WGS sequence"/>
</dbReference>
<dbReference type="AlphaFoldDB" id="Q7P536"/>
<organism evidence="2 3">
    <name type="scientific">Fusobacterium vincentii ATCC 49256</name>
    <dbReference type="NCBI Taxonomy" id="209882"/>
    <lineage>
        <taxon>Bacteria</taxon>
        <taxon>Fusobacteriati</taxon>
        <taxon>Fusobacteriota</taxon>
        <taxon>Fusobacteriia</taxon>
        <taxon>Fusobacteriales</taxon>
        <taxon>Fusobacteriaceae</taxon>
        <taxon>Fusobacterium</taxon>
    </lineage>
</organism>
<proteinExistence type="predicted"/>
<accession>Q7P536</accession>
<gene>
    <name evidence="2" type="ORF">FNV0696</name>
</gene>
<evidence type="ECO:0000313" key="2">
    <source>
        <dbReference type="EMBL" id="EAA23784.1"/>
    </source>
</evidence>
<protein>
    <submittedName>
        <fullName evidence="2">Uncharacterized protein</fullName>
    </submittedName>
</protein>
<keyword evidence="1" id="KW-0812">Transmembrane</keyword>
<reference evidence="2 3" key="1">
    <citation type="journal article" date="2003" name="Genome Res.">
        <title>Genome analysis of F. nucleatum sub spp vincentii and its comparison with the genome of F. nucleatum ATCC 25586.</title>
        <authorList>
            <person name="Kapatral V."/>
            <person name="Ivanova N."/>
            <person name="Anderson I."/>
            <person name="Reznik G."/>
            <person name="Bhattacharyya A."/>
            <person name="Gardner W.L."/>
            <person name="Mikhailova N."/>
            <person name="Lapidus A."/>
            <person name="Larsen N."/>
            <person name="D'Souza M."/>
            <person name="Walunas T."/>
            <person name="Haselkorn R."/>
            <person name="Overbeek R."/>
            <person name="Kyrpides N."/>
        </authorList>
    </citation>
    <scope>NUCLEOTIDE SEQUENCE [LARGE SCALE GENOMIC DNA]</scope>
    <source>
        <strain evidence="2 3">ATCC 49256</strain>
    </source>
</reference>
<comment type="caution">
    <text evidence="2">The sequence shown here is derived from an EMBL/GenBank/DDBJ whole genome shotgun (WGS) entry which is preliminary data.</text>
</comment>
<evidence type="ECO:0000313" key="3">
    <source>
        <dbReference type="Proteomes" id="UP000006454"/>
    </source>
</evidence>
<name>Q7P536_FUSVC</name>
<evidence type="ECO:0000256" key="1">
    <source>
        <dbReference type="SAM" id="Phobius"/>
    </source>
</evidence>
<keyword evidence="1" id="KW-1133">Transmembrane helix</keyword>
<sequence length="59" mass="7085">MIQKKICQILGNNIFIFFRRRSYMSDAKLGYMLGNIVGFIIGYFVISYIIRFIKNLWKK</sequence>